<evidence type="ECO:0000256" key="1">
    <source>
        <dbReference type="SAM" id="SignalP"/>
    </source>
</evidence>
<dbReference type="InterPro" id="IPR011043">
    <property type="entry name" value="Gal_Oxase/kelch_b-propeller"/>
</dbReference>
<dbReference type="InterPro" id="IPR037293">
    <property type="entry name" value="Gal_Oxidase_central_sf"/>
</dbReference>
<name>A0AAC8QGY8_9BACT</name>
<reference evidence="4 6" key="2">
    <citation type="submission" date="2018-08" db="EMBL/GenBank/DDBJ databases">
        <title>Genomic Encyclopedia of Archaeal and Bacterial Type Strains, Phase II (KMG-II): from individual species to whole genera.</title>
        <authorList>
            <person name="Goeker M."/>
        </authorList>
    </citation>
    <scope>NUCLEOTIDE SEQUENCE [LARGE SCALE GENOMIC DNA]</scope>
    <source>
        <strain evidence="4 6">DSM 2261</strain>
    </source>
</reference>
<feature type="chain" id="PRO_5042102531" evidence="1">
    <location>
        <begin position="29"/>
        <end position="778"/>
    </location>
</feature>
<dbReference type="Proteomes" id="UP000035579">
    <property type="component" value="Chromosome"/>
</dbReference>
<dbReference type="AlphaFoldDB" id="A0AAC8QGY8"/>
<dbReference type="SUPFAM" id="SSF49299">
    <property type="entry name" value="PKD domain"/>
    <property type="match status" value="1"/>
</dbReference>
<keyword evidence="6" id="KW-1185">Reference proteome</keyword>
<dbReference type="InterPro" id="IPR000601">
    <property type="entry name" value="PKD_dom"/>
</dbReference>
<dbReference type="KEGG" id="age:AA314_08920"/>
<gene>
    <name evidence="3" type="ORF">AA314_08920</name>
    <name evidence="4" type="ORF">ATI61_111250</name>
</gene>
<evidence type="ECO:0000313" key="4">
    <source>
        <dbReference type="EMBL" id="REG26700.1"/>
    </source>
</evidence>
<dbReference type="Gene3D" id="2.130.10.80">
    <property type="entry name" value="Galactose oxidase/kelch, beta-propeller"/>
    <property type="match status" value="3"/>
</dbReference>
<dbReference type="Gene3D" id="2.60.40.10">
    <property type="entry name" value="Immunoglobulins"/>
    <property type="match status" value="2"/>
</dbReference>
<dbReference type="InterPro" id="IPR015915">
    <property type="entry name" value="Kelch-typ_b-propeller"/>
</dbReference>
<dbReference type="RefSeq" id="WP_047860356.1">
    <property type="nucleotide sequence ID" value="NZ_CP011509.1"/>
</dbReference>
<organism evidence="3 5">
    <name type="scientific">Archangium gephyra</name>
    <dbReference type="NCBI Taxonomy" id="48"/>
    <lineage>
        <taxon>Bacteria</taxon>
        <taxon>Pseudomonadati</taxon>
        <taxon>Myxococcota</taxon>
        <taxon>Myxococcia</taxon>
        <taxon>Myxococcales</taxon>
        <taxon>Cystobacterineae</taxon>
        <taxon>Archangiaceae</taxon>
        <taxon>Archangium</taxon>
    </lineage>
</organism>
<keyword evidence="1" id="KW-0732">Signal</keyword>
<dbReference type="InterPro" id="IPR044595">
    <property type="entry name" value="KMD1-4"/>
</dbReference>
<dbReference type="PANTHER" id="PTHR46407:SF3">
    <property type="entry name" value="OS02G0208700 PROTEIN"/>
    <property type="match status" value="1"/>
</dbReference>
<evidence type="ECO:0000313" key="3">
    <source>
        <dbReference type="EMBL" id="AKJ07294.1"/>
    </source>
</evidence>
<dbReference type="PROSITE" id="PS50093">
    <property type="entry name" value="PKD"/>
    <property type="match status" value="1"/>
</dbReference>
<dbReference type="Pfam" id="PF01344">
    <property type="entry name" value="Kelch_1"/>
    <property type="match status" value="3"/>
</dbReference>
<accession>A0AAC8QGY8</accession>
<evidence type="ECO:0000313" key="6">
    <source>
        <dbReference type="Proteomes" id="UP000256345"/>
    </source>
</evidence>
<reference evidence="3 5" key="1">
    <citation type="submission" date="2015-05" db="EMBL/GenBank/DDBJ databases">
        <title>Genome assembly of Archangium gephyra DSM 2261.</title>
        <authorList>
            <person name="Sharma G."/>
            <person name="Subramanian S."/>
        </authorList>
    </citation>
    <scope>NUCLEOTIDE SEQUENCE [LARGE SCALE GENOMIC DNA]</scope>
    <source>
        <strain evidence="3 5">DSM 2261</strain>
    </source>
</reference>
<dbReference type="Proteomes" id="UP000256345">
    <property type="component" value="Unassembled WGS sequence"/>
</dbReference>
<evidence type="ECO:0000259" key="2">
    <source>
        <dbReference type="PROSITE" id="PS50093"/>
    </source>
</evidence>
<protein>
    <submittedName>
        <fullName evidence="3">Branched-chain amino acid ABC transporter, amino acid-binding protein</fullName>
    </submittedName>
    <submittedName>
        <fullName evidence="4">Galactose oxidase-like protein</fullName>
    </submittedName>
</protein>
<dbReference type="SMART" id="SM00612">
    <property type="entry name" value="Kelch"/>
    <property type="match status" value="4"/>
</dbReference>
<dbReference type="CDD" id="cd00146">
    <property type="entry name" value="PKD"/>
    <property type="match status" value="1"/>
</dbReference>
<dbReference type="PROSITE" id="PS51257">
    <property type="entry name" value="PROKAR_LIPOPROTEIN"/>
    <property type="match status" value="1"/>
</dbReference>
<feature type="signal peptide" evidence="1">
    <location>
        <begin position="1"/>
        <end position="28"/>
    </location>
</feature>
<dbReference type="Pfam" id="PF17963">
    <property type="entry name" value="Big_9"/>
    <property type="match status" value="1"/>
</dbReference>
<dbReference type="InterPro" id="IPR006652">
    <property type="entry name" value="Kelch_1"/>
</dbReference>
<proteinExistence type="predicted"/>
<dbReference type="EMBL" id="QUMU01000011">
    <property type="protein sequence ID" value="REG26700.1"/>
    <property type="molecule type" value="Genomic_DNA"/>
</dbReference>
<dbReference type="PANTHER" id="PTHR46407">
    <property type="entry name" value="OS02G0208700 PROTEIN"/>
    <property type="match status" value="1"/>
</dbReference>
<dbReference type="GO" id="GO:0080037">
    <property type="term" value="P:negative regulation of cytokinin-activated signaling pathway"/>
    <property type="evidence" value="ECO:0007669"/>
    <property type="project" value="InterPro"/>
</dbReference>
<feature type="domain" description="PKD" evidence="2">
    <location>
        <begin position="141"/>
        <end position="226"/>
    </location>
</feature>
<dbReference type="GO" id="GO:2000762">
    <property type="term" value="P:regulation of phenylpropanoid metabolic process"/>
    <property type="evidence" value="ECO:0007669"/>
    <property type="project" value="InterPro"/>
</dbReference>
<evidence type="ECO:0000313" key="5">
    <source>
        <dbReference type="Proteomes" id="UP000035579"/>
    </source>
</evidence>
<dbReference type="InterPro" id="IPR013783">
    <property type="entry name" value="Ig-like_fold"/>
</dbReference>
<sequence length="778" mass="78771">MSQMMKRGWLWLAAAVLMVAGCTPPAVSTTGSVQLVAMVEAVTADEVSRVLVTVTASDMDPLTATLVKTGSTWSGTLTAIPVGSNRTFTAEAFDTAGRKLFAGEATNVTITAGTTAVVNITLQETSPGTGFENDAPRITSLVASSNRVAAGGTVALQVTAMDPNTGDTLSYAWTASAGSFDNPTGTVTTWTAPALAGSATVTVTVTDSRGASATLAITFTVEGGSVPDAGVGGSASVGATLNSWPRVTRITAAPSFIAPGETTTAEATASDVDGDTLSYSWSAACLGSWTNPNSRTAAFTVSEFGFPPSSDGCGSCPLFVTVTDGRGGQTTGTLRMCVGTKPAPSFPPRISSTSSSVTTVATGGNVTLRVTASDPMGGSLTFSWAAARGTLGTPLSGVASSELVWTAPSCVPSTGATAHVVATVKNTAGLSTPATFSLNLTGPACPASSWISTGTLATRRGSHTATTLASGQVLVAGGNGTSDVLALSELYDPVTGLWRRTGSMNMPRTYHSATRLASGKVLVAGGYSWGFSISSSAELYDPASGSWTPVASMSRARAYHAATLLPSGKVLVVGGNGSLGELSDAEVYDPATNTWSLGGYLLTSRGYGVSVQSLPSGKVMIAGGTSFTHFMELYDPVADTWGTLFPDRTHARPLVALLRSGKVLVADVEGSPRYAELYDPATNSWSPTGSTGESRSNGAAVTLASGMVLVAGGYDSSGTSTLATAELYDPAMGTWSPVGSLGLARQSFAMVPLASGAVLAVGGWTTSSPLDSVELFLP</sequence>
<dbReference type="SUPFAM" id="SSF117281">
    <property type="entry name" value="Kelch motif"/>
    <property type="match status" value="1"/>
</dbReference>
<dbReference type="EMBL" id="CP011509">
    <property type="protein sequence ID" value="AKJ07294.1"/>
    <property type="molecule type" value="Genomic_DNA"/>
</dbReference>
<dbReference type="InterPro" id="IPR035986">
    <property type="entry name" value="PKD_dom_sf"/>
</dbReference>
<dbReference type="SUPFAM" id="SSF50965">
    <property type="entry name" value="Galactose oxidase, central domain"/>
    <property type="match status" value="1"/>
</dbReference>
<dbReference type="Gene3D" id="2.120.10.80">
    <property type="entry name" value="Kelch-type beta propeller"/>
    <property type="match status" value="1"/>
</dbReference>